<dbReference type="Gene3D" id="3.30.450.20">
    <property type="entry name" value="PAS domain"/>
    <property type="match status" value="2"/>
</dbReference>
<dbReference type="Gene3D" id="1.10.287.950">
    <property type="entry name" value="Methyl-accepting chemotaxis protein"/>
    <property type="match status" value="1"/>
</dbReference>
<feature type="domain" description="T-SNARE coiled-coil homology" evidence="7">
    <location>
        <begin position="487"/>
        <end position="549"/>
    </location>
</feature>
<dbReference type="Pfam" id="PF13188">
    <property type="entry name" value="PAS_8"/>
    <property type="match status" value="1"/>
</dbReference>
<keyword evidence="3" id="KW-0807">Transducer</keyword>
<keyword evidence="1" id="KW-0488">Methylation</keyword>
<dbReference type="PANTHER" id="PTHR43531:SF14">
    <property type="entry name" value="METHYL-ACCEPTING CHEMOTAXIS PROTEIN I-RELATED"/>
    <property type="match status" value="1"/>
</dbReference>
<comment type="similarity">
    <text evidence="2">Belongs to the methyl-accepting chemotaxis (MCP) protein family.</text>
</comment>
<evidence type="ECO:0000256" key="1">
    <source>
        <dbReference type="ARBA" id="ARBA00022481"/>
    </source>
</evidence>
<feature type="domain" description="Methyl-accepting transducer" evidence="6">
    <location>
        <begin position="328"/>
        <end position="557"/>
    </location>
</feature>
<evidence type="ECO:0000256" key="5">
    <source>
        <dbReference type="SAM" id="MobiDB-lite"/>
    </source>
</evidence>
<dbReference type="PANTHER" id="PTHR43531">
    <property type="entry name" value="PROTEIN ICFG"/>
    <property type="match status" value="1"/>
</dbReference>
<evidence type="ECO:0000256" key="2">
    <source>
        <dbReference type="ARBA" id="ARBA00029447"/>
    </source>
</evidence>
<keyword evidence="10" id="KW-1185">Reference proteome</keyword>
<dbReference type="SMART" id="SM00283">
    <property type="entry name" value="MA"/>
    <property type="match status" value="1"/>
</dbReference>
<evidence type="ECO:0000256" key="3">
    <source>
        <dbReference type="PROSITE-ProRule" id="PRU00284"/>
    </source>
</evidence>
<reference evidence="10" key="1">
    <citation type="journal article" date="2019" name="Int. J. Syst. Evol. Microbiol.">
        <title>The Global Catalogue of Microorganisms (GCM) 10K type strain sequencing project: providing services to taxonomists for standard genome sequencing and annotation.</title>
        <authorList>
            <consortium name="The Broad Institute Genomics Platform"/>
            <consortium name="The Broad Institute Genome Sequencing Center for Infectious Disease"/>
            <person name="Wu L."/>
            <person name="Ma J."/>
        </authorList>
    </citation>
    <scope>NUCLEOTIDE SEQUENCE [LARGE SCALE GENOMIC DNA]</scope>
    <source>
        <strain evidence="10">KCTC 52473</strain>
    </source>
</reference>
<dbReference type="Pfam" id="PF00015">
    <property type="entry name" value="MCPsignal"/>
    <property type="match status" value="1"/>
</dbReference>
<dbReference type="Proteomes" id="UP001595478">
    <property type="component" value="Unassembled WGS sequence"/>
</dbReference>
<proteinExistence type="inferred from homology"/>
<feature type="region of interest" description="Disordered" evidence="5">
    <location>
        <begin position="343"/>
        <end position="362"/>
    </location>
</feature>
<keyword evidence="4" id="KW-0175">Coiled coil</keyword>
<evidence type="ECO:0000256" key="4">
    <source>
        <dbReference type="SAM" id="Coils"/>
    </source>
</evidence>
<feature type="region of interest" description="Disordered" evidence="5">
    <location>
        <begin position="597"/>
        <end position="621"/>
    </location>
</feature>
<organism evidence="9 10">
    <name type="scientific">Agaribacter flavus</name>
    <dbReference type="NCBI Taxonomy" id="1902781"/>
    <lineage>
        <taxon>Bacteria</taxon>
        <taxon>Pseudomonadati</taxon>
        <taxon>Pseudomonadota</taxon>
        <taxon>Gammaproteobacteria</taxon>
        <taxon>Alteromonadales</taxon>
        <taxon>Alteromonadaceae</taxon>
        <taxon>Agaribacter</taxon>
    </lineage>
</organism>
<dbReference type="PROSITE" id="PS50111">
    <property type="entry name" value="CHEMOTAXIS_TRANSDUC_2"/>
    <property type="match status" value="1"/>
</dbReference>
<dbReference type="InterPro" id="IPR003660">
    <property type="entry name" value="HAMP_dom"/>
</dbReference>
<evidence type="ECO:0000259" key="8">
    <source>
        <dbReference type="PROSITE" id="PS50885"/>
    </source>
</evidence>
<evidence type="ECO:0000259" key="7">
    <source>
        <dbReference type="PROSITE" id="PS50192"/>
    </source>
</evidence>
<dbReference type="PROSITE" id="PS50885">
    <property type="entry name" value="HAMP"/>
    <property type="match status" value="1"/>
</dbReference>
<feature type="compositionally biased region" description="Polar residues" evidence="5">
    <location>
        <begin position="349"/>
        <end position="362"/>
    </location>
</feature>
<evidence type="ECO:0000313" key="9">
    <source>
        <dbReference type="EMBL" id="MFC3122666.1"/>
    </source>
</evidence>
<dbReference type="InterPro" id="IPR000014">
    <property type="entry name" value="PAS"/>
</dbReference>
<feature type="domain" description="HAMP" evidence="8">
    <location>
        <begin position="271"/>
        <end position="323"/>
    </location>
</feature>
<dbReference type="EMBL" id="JBHRSW010000029">
    <property type="protein sequence ID" value="MFC3122666.1"/>
    <property type="molecule type" value="Genomic_DNA"/>
</dbReference>
<sequence>MMSDADRKIVYMNDSVYKLLKKAESSIRKDLPQFNVESLIGTRIDSFHHNPTHQHAVLDALTGVHEARLNLGGYSFRLMINPIRDENGNDLGNSVEWHDMTEIYKEERRVTRILEALDCTSTNVMLADADRNIIYMNRAVKTLMKQAESDLKKVLPHFDADNLIGVNMDTFHKDPSHQKGLLDRLKEAYTSQIKVGPRHFRLIANPIFNSSGERIGSVVEWLERTKEVNAEQEIAEIVQASLEGNFEKRVDESDKEGFMLTMAQGLNQLMKTTETGLNEVSNVLLAISEGDLTKRVDTEFQGTFNDLKNYCNTTNENLVSVISKIREASDTINNASSEIAQGNADLSARTEQQASSLEETASSMEELTSTVRLNAENANQANGLASQAAEVAGNGGDLIKQVVTTMASINESAQKISDIIGVIDGIAFQTNILALNAAVEAARAGEQGRGFAVVASEVRTLAQRSANAAKDIKDLISDSVAKVESGNELVNQSGDTMQEIVVAIQRVNDIMSEIAAASAEQASGIDEVSKAVSQMDEMTQQNAALVEEAAAAAESMRGQAGELNNRVGAFKLSSSDVTTTLSQSAPDLLTQQFDELPSVGHAKTSPKAVPAVSQEDEWESF</sequence>
<dbReference type="PROSITE" id="PS50192">
    <property type="entry name" value="T_SNARE"/>
    <property type="match status" value="1"/>
</dbReference>
<dbReference type="InterPro" id="IPR004089">
    <property type="entry name" value="MCPsignal_dom"/>
</dbReference>
<dbReference type="Pfam" id="PF18947">
    <property type="entry name" value="HAMP_2"/>
    <property type="match status" value="1"/>
</dbReference>
<gene>
    <name evidence="9" type="ORF">ACFOHL_13655</name>
</gene>
<name>A0ABV7FW27_9ALTE</name>
<dbReference type="SUPFAM" id="SSF58104">
    <property type="entry name" value="Methyl-accepting chemotaxis protein (MCP) signaling domain"/>
    <property type="match status" value="1"/>
</dbReference>
<feature type="coiled-coil region" evidence="4">
    <location>
        <begin position="528"/>
        <end position="566"/>
    </location>
</feature>
<dbReference type="InterPro" id="IPR000727">
    <property type="entry name" value="T_SNARE_dom"/>
</dbReference>
<dbReference type="RefSeq" id="WP_376920933.1">
    <property type="nucleotide sequence ID" value="NZ_JBHRSW010000029.1"/>
</dbReference>
<dbReference type="CDD" id="cd11386">
    <property type="entry name" value="MCP_signal"/>
    <property type="match status" value="1"/>
</dbReference>
<evidence type="ECO:0000313" key="10">
    <source>
        <dbReference type="Proteomes" id="UP001595478"/>
    </source>
</evidence>
<accession>A0ABV7FW27</accession>
<evidence type="ECO:0000259" key="6">
    <source>
        <dbReference type="PROSITE" id="PS50111"/>
    </source>
</evidence>
<comment type="caution">
    <text evidence="9">The sequence shown here is derived from an EMBL/GenBank/DDBJ whole genome shotgun (WGS) entry which is preliminary data.</text>
</comment>
<dbReference type="InterPro" id="IPR051310">
    <property type="entry name" value="MCP_chemotaxis"/>
</dbReference>
<protein>
    <submittedName>
        <fullName evidence="9">Methyl-accepting chemotaxis protein</fullName>
    </submittedName>
</protein>